<keyword evidence="3" id="KW-1185">Reference proteome</keyword>
<name>A0A7J5ZJZ7_AMEME</name>
<dbReference type="Proteomes" id="UP000593565">
    <property type="component" value="Unassembled WGS sequence"/>
</dbReference>
<dbReference type="EMBL" id="JAAGNN010000028">
    <property type="protein sequence ID" value="KAF4070984.1"/>
    <property type="molecule type" value="Genomic_DNA"/>
</dbReference>
<evidence type="ECO:0000313" key="3">
    <source>
        <dbReference type="Proteomes" id="UP000593565"/>
    </source>
</evidence>
<keyword evidence="1" id="KW-0472">Membrane</keyword>
<accession>A0A7J5ZJZ7</accession>
<keyword evidence="1" id="KW-1133">Transmembrane helix</keyword>
<gene>
    <name evidence="2" type="ORF">AMELA_G00279660</name>
</gene>
<feature type="transmembrane region" description="Helical" evidence="1">
    <location>
        <begin position="29"/>
        <end position="51"/>
    </location>
</feature>
<proteinExistence type="predicted"/>
<protein>
    <submittedName>
        <fullName evidence="2">Uncharacterized protein</fullName>
    </submittedName>
</protein>
<organism evidence="2 3">
    <name type="scientific">Ameiurus melas</name>
    <name type="common">Black bullhead</name>
    <name type="synonym">Silurus melas</name>
    <dbReference type="NCBI Taxonomy" id="219545"/>
    <lineage>
        <taxon>Eukaryota</taxon>
        <taxon>Metazoa</taxon>
        <taxon>Chordata</taxon>
        <taxon>Craniata</taxon>
        <taxon>Vertebrata</taxon>
        <taxon>Euteleostomi</taxon>
        <taxon>Actinopterygii</taxon>
        <taxon>Neopterygii</taxon>
        <taxon>Teleostei</taxon>
        <taxon>Ostariophysi</taxon>
        <taxon>Siluriformes</taxon>
        <taxon>Ictaluridae</taxon>
        <taxon>Ameiurus</taxon>
    </lineage>
</organism>
<reference evidence="2 3" key="1">
    <citation type="submission" date="2020-02" db="EMBL/GenBank/DDBJ databases">
        <title>A chromosome-scale genome assembly of the black bullhead catfish (Ameiurus melas).</title>
        <authorList>
            <person name="Wen M."/>
            <person name="Zham M."/>
            <person name="Cabau C."/>
            <person name="Klopp C."/>
            <person name="Donnadieu C."/>
            <person name="Roques C."/>
            <person name="Bouchez O."/>
            <person name="Lampietro C."/>
            <person name="Jouanno E."/>
            <person name="Herpin A."/>
            <person name="Louis A."/>
            <person name="Berthelot C."/>
            <person name="Parey E."/>
            <person name="Roest-Crollius H."/>
            <person name="Braasch I."/>
            <person name="Postlethwait J."/>
            <person name="Robinson-Rechavi M."/>
            <person name="Echchiki A."/>
            <person name="Begum T."/>
            <person name="Montfort J."/>
            <person name="Schartl M."/>
            <person name="Bobe J."/>
            <person name="Guiguen Y."/>
        </authorList>
    </citation>
    <scope>NUCLEOTIDE SEQUENCE [LARGE SCALE GENOMIC DNA]</scope>
    <source>
        <strain evidence="2">M_S1</strain>
        <tissue evidence="2">Blood</tissue>
    </source>
</reference>
<dbReference type="AlphaFoldDB" id="A0A7J5ZJZ7"/>
<evidence type="ECO:0000313" key="2">
    <source>
        <dbReference type="EMBL" id="KAF4070984.1"/>
    </source>
</evidence>
<keyword evidence="1" id="KW-0812">Transmembrane</keyword>
<evidence type="ECO:0000256" key="1">
    <source>
        <dbReference type="SAM" id="Phobius"/>
    </source>
</evidence>
<sequence length="85" mass="9516">MSLRLQYIVISGAAWSAMAADLGWMSGHTYSLDITIISIFFLVVYITLYTLCTTCYSGTPECPRGERITLISLTECESRRSVEHT</sequence>
<comment type="caution">
    <text evidence="2">The sequence shown here is derived from an EMBL/GenBank/DDBJ whole genome shotgun (WGS) entry which is preliminary data.</text>
</comment>